<dbReference type="EMBL" id="SSMC01000004">
    <property type="protein sequence ID" value="THD65799.1"/>
    <property type="molecule type" value="Genomic_DNA"/>
</dbReference>
<dbReference type="AlphaFoldDB" id="A0A4S3LZT3"/>
<reference evidence="1 2" key="1">
    <citation type="submission" date="2019-04" db="EMBL/GenBank/DDBJ databases">
        <title>Draft genome sequence of Robertkochia marina CC-AMO-30D.</title>
        <authorList>
            <person name="Hameed A."/>
            <person name="Lin S.-Y."/>
            <person name="Shahina M."/>
            <person name="Lai W.-A."/>
            <person name="Young C.-C."/>
        </authorList>
    </citation>
    <scope>NUCLEOTIDE SEQUENCE [LARGE SCALE GENOMIC DNA]</scope>
    <source>
        <strain evidence="1 2">CC-AMO-30D</strain>
    </source>
</reference>
<evidence type="ECO:0000313" key="1">
    <source>
        <dbReference type="EMBL" id="THD65799.1"/>
    </source>
</evidence>
<evidence type="ECO:0000313" key="2">
    <source>
        <dbReference type="Proteomes" id="UP000305939"/>
    </source>
</evidence>
<gene>
    <name evidence="1" type="ORF">E7Z59_14535</name>
</gene>
<proteinExistence type="predicted"/>
<organism evidence="1 2">
    <name type="scientific">Robertkochia marina</name>
    <dbReference type="NCBI Taxonomy" id="1227945"/>
    <lineage>
        <taxon>Bacteria</taxon>
        <taxon>Pseudomonadati</taxon>
        <taxon>Bacteroidota</taxon>
        <taxon>Flavobacteriia</taxon>
        <taxon>Flavobacteriales</taxon>
        <taxon>Flavobacteriaceae</taxon>
        <taxon>Robertkochia</taxon>
    </lineage>
</organism>
<protein>
    <submittedName>
        <fullName evidence="1">Uncharacterized protein</fullName>
    </submittedName>
</protein>
<sequence>MLRLIGYLAITLLNQLGFLSSESTKSPVSDCAAVVCVSGSAEHNGIINESGCLLKENSEITRECKYYDVY</sequence>
<dbReference type="RefSeq" id="WP_136337082.1">
    <property type="nucleotide sequence ID" value="NZ_QXMP01000002.1"/>
</dbReference>
<name>A0A4S3LZT3_9FLAO</name>
<accession>A0A4S3LZT3</accession>
<comment type="caution">
    <text evidence="1">The sequence shown here is derived from an EMBL/GenBank/DDBJ whole genome shotgun (WGS) entry which is preliminary data.</text>
</comment>
<dbReference type="Proteomes" id="UP000305939">
    <property type="component" value="Unassembled WGS sequence"/>
</dbReference>
<keyword evidence="2" id="KW-1185">Reference proteome</keyword>